<name>A0A9D3NJ90_9TELE</name>
<dbReference type="Proteomes" id="UP000824219">
    <property type="component" value="Linkage Group LG17"/>
</dbReference>
<dbReference type="Pfam" id="PF18744">
    <property type="entry name" value="SNAD1"/>
    <property type="match status" value="1"/>
</dbReference>
<gene>
    <name evidence="1" type="ORF">KOW79_014878</name>
</gene>
<comment type="caution">
    <text evidence="1">The sequence shown here is derived from an EMBL/GenBank/DDBJ whole genome shotgun (WGS) entry which is preliminary data.</text>
</comment>
<dbReference type="EMBL" id="JAHKSW010000017">
    <property type="protein sequence ID" value="KAG7322020.1"/>
    <property type="molecule type" value="Genomic_DNA"/>
</dbReference>
<protein>
    <submittedName>
        <fullName evidence="1">Uncharacterized protein</fullName>
    </submittedName>
</protein>
<proteinExistence type="predicted"/>
<sequence length="307" mass="34064">MCEQQFLESTSSVLFPLHVSNTMAGYVCCRALRFVLLFLLSPAFGAEVQNLKKISDHLQKTYGFSGQYALGINVPDKYCAQGASLNNFLSQDPENEVKNNMKSSECIYIGNELVGATPKPFGNRGNNIHSEYLLLRNSDPSPMQNLLNKQKEGCTVFYTKNSPCVKTCSTPNGNHSIIPALEMFTRHNGPKAFVFSQIWKYDVASSACALVRFVEWTLLQFSPTELSSLADCLSYNGDRNNRKVCCRALGFVLLFLLSPAFGAEVHNLRNIIDHLQKTSGIDGNDASVISLHNTTMIVLFDGTNQKH</sequence>
<dbReference type="InterPro" id="IPR040958">
    <property type="entry name" value="SNAD1"/>
</dbReference>
<evidence type="ECO:0000313" key="1">
    <source>
        <dbReference type="EMBL" id="KAG7322020.1"/>
    </source>
</evidence>
<dbReference type="OrthoDB" id="8554583at2759"/>
<organism evidence="1 2">
    <name type="scientific">Hemibagrus wyckioides</name>
    <dbReference type="NCBI Taxonomy" id="337641"/>
    <lineage>
        <taxon>Eukaryota</taxon>
        <taxon>Metazoa</taxon>
        <taxon>Chordata</taxon>
        <taxon>Craniata</taxon>
        <taxon>Vertebrata</taxon>
        <taxon>Euteleostomi</taxon>
        <taxon>Actinopterygii</taxon>
        <taxon>Neopterygii</taxon>
        <taxon>Teleostei</taxon>
        <taxon>Ostariophysi</taxon>
        <taxon>Siluriformes</taxon>
        <taxon>Bagridae</taxon>
        <taxon>Hemibagrus</taxon>
    </lineage>
</organism>
<keyword evidence="2" id="KW-1185">Reference proteome</keyword>
<accession>A0A9D3NJ90</accession>
<dbReference type="AlphaFoldDB" id="A0A9D3NJ90"/>
<evidence type="ECO:0000313" key="2">
    <source>
        <dbReference type="Proteomes" id="UP000824219"/>
    </source>
</evidence>
<reference evidence="1 2" key="1">
    <citation type="submission" date="2021-06" db="EMBL/GenBank/DDBJ databases">
        <title>Chromosome-level genome assembly of the red-tail catfish (Hemibagrus wyckioides).</title>
        <authorList>
            <person name="Shao F."/>
        </authorList>
    </citation>
    <scope>NUCLEOTIDE SEQUENCE [LARGE SCALE GENOMIC DNA]</scope>
    <source>
        <strain evidence="1">EC202008001</strain>
        <tissue evidence="1">Blood</tissue>
    </source>
</reference>